<dbReference type="InterPro" id="IPR003594">
    <property type="entry name" value="HATPase_dom"/>
</dbReference>
<dbReference type="CDD" id="cd16929">
    <property type="entry name" value="HATPase_PDK-like"/>
    <property type="match status" value="1"/>
</dbReference>
<dbReference type="Gene3D" id="3.30.565.10">
    <property type="entry name" value="Histidine kinase-like ATPase, C-terminal domain"/>
    <property type="match status" value="1"/>
</dbReference>
<dbReference type="OrthoDB" id="241648at2759"/>
<dbReference type="GeneID" id="59234445"/>
<dbReference type="EMBL" id="CP058604">
    <property type="protein sequence ID" value="QLG70809.1"/>
    <property type="molecule type" value="Genomic_DNA"/>
</dbReference>
<dbReference type="Proteomes" id="UP000509704">
    <property type="component" value="Chromosome 1"/>
</dbReference>
<evidence type="ECO:0000259" key="9">
    <source>
        <dbReference type="PROSITE" id="PS50109"/>
    </source>
</evidence>
<evidence type="ECO:0000313" key="11">
    <source>
        <dbReference type="Proteomes" id="UP000509704"/>
    </source>
</evidence>
<evidence type="ECO:0000256" key="7">
    <source>
        <dbReference type="ARBA" id="ARBA00048201"/>
    </source>
</evidence>
<dbReference type="GO" id="GO:0005524">
    <property type="term" value="F:ATP binding"/>
    <property type="evidence" value="ECO:0007669"/>
    <property type="project" value="UniProtKB-UniRule"/>
</dbReference>
<dbReference type="GO" id="GO:0004740">
    <property type="term" value="F:pyruvate dehydrogenase (acetyl-transferring) kinase activity"/>
    <property type="evidence" value="ECO:0007669"/>
    <property type="project" value="UniProtKB-EC"/>
</dbReference>
<dbReference type="InterPro" id="IPR036890">
    <property type="entry name" value="HATPase_C_sf"/>
</dbReference>
<keyword evidence="4 8" id="KW-0418">Kinase</keyword>
<evidence type="ECO:0000256" key="5">
    <source>
        <dbReference type="ARBA" id="ARBA00022840"/>
    </source>
</evidence>
<evidence type="ECO:0000256" key="6">
    <source>
        <dbReference type="ARBA" id="ARBA00023128"/>
    </source>
</evidence>
<comment type="similarity">
    <text evidence="1 8">Belongs to the PDK/BCKDK protein kinase family.</text>
</comment>
<dbReference type="EC" id="2.7.11.-" evidence="8"/>
<dbReference type="RefSeq" id="XP_037142537.1">
    <property type="nucleotide sequence ID" value="XM_037286642.1"/>
</dbReference>
<comment type="subcellular location">
    <subcellularLocation>
        <location evidence="8">Mitochondrion matrix</location>
    </subcellularLocation>
</comment>
<dbReference type="InterPro" id="IPR036784">
    <property type="entry name" value="AK/P_DHK_N_sf"/>
</dbReference>
<keyword evidence="11" id="KW-1185">Reference proteome</keyword>
<dbReference type="Pfam" id="PF10436">
    <property type="entry name" value="BCDHK_Adom3"/>
    <property type="match status" value="1"/>
</dbReference>
<keyword evidence="5 8" id="KW-0067">ATP-binding</keyword>
<feature type="domain" description="Histidine kinase" evidence="9">
    <location>
        <begin position="370"/>
        <end position="513"/>
    </location>
</feature>
<dbReference type="PANTHER" id="PTHR11947">
    <property type="entry name" value="PYRUVATE DEHYDROGENASE KINASE"/>
    <property type="match status" value="1"/>
</dbReference>
<sequence length="520" mass="59383">MTGGRARFSSQLLERIWASSELPQTAVSLRQMCQFGAHPNPGVMFKASCFILQELPIRLAYRIRELESLPNGLDKISDVIEVRNWYTQSFKELHDFSHDISTKHGMLFQMLNEELEPQSFEEKSTLHNLKRLLYKDKELDHEKKDINTSLQRDRTFIDDGLIVPHVHSGKRIHSGLEKRSRISDKYYSALPAITMEQWSSNSKDFYQFWPKEILLFNSEFYRVLQDIKVRHDATVVTLAKGVLKWKTTCQQNIVNDSVQSFLDRFYLSRIGIRMLIGQHLELLKSSLKSHNMNGNANVGTDEEEEDYVGIICTKTNISDVAQDAIDSARFICSEHYGLYDAPKVNLLCFPLGRDKCLSKDIEFMYVPGHLIHMLVETLKNALRATVEKTVCENPNKELYDLKFPEVKIIISEGLEDITVKISDEGGGIARSSLPLIWTYLYTTMPNDSQRELIEENSELNGSSALQPLTVPMAGFGYGLALSRLYARYFGGDLKLISMEGFGTDVYLHLNRLSTSSEPLP</sequence>
<dbReference type="SUPFAM" id="SSF69012">
    <property type="entry name" value="alpha-ketoacid dehydrogenase kinase, N-terminal domain"/>
    <property type="match status" value="1"/>
</dbReference>
<reference evidence="10 11" key="1">
    <citation type="submission" date="2020-07" db="EMBL/GenBank/DDBJ databases">
        <title>The yeast mating-type switching endonuclease HO is a domesticated member of an unorthodox homing genetic element family.</title>
        <authorList>
            <person name="Coughlan A.Y."/>
            <person name="Lombardi L."/>
            <person name="Braun-Galleani S."/>
            <person name="Martos A.R."/>
            <person name="Galeote V."/>
            <person name="Bigey F."/>
            <person name="Dequin S."/>
            <person name="Byrne K.P."/>
            <person name="Wolfe K.H."/>
        </authorList>
    </citation>
    <scope>NUCLEOTIDE SEQUENCE [LARGE SCALE GENOMIC DNA]</scope>
    <source>
        <strain evidence="10 11">NRRL Y-6702</strain>
    </source>
</reference>
<proteinExistence type="inferred from homology"/>
<dbReference type="InterPro" id="IPR018955">
    <property type="entry name" value="BCDHK/PDK_N"/>
</dbReference>
<dbReference type="PANTHER" id="PTHR11947:SF3">
    <property type="entry name" value="[PYRUVATE DEHYDROGENASE (ACETYL-TRANSFERRING)] KINASE, MITOCHONDRIAL"/>
    <property type="match status" value="1"/>
</dbReference>
<name>A0A7H9AYG2_ZYGMR</name>
<dbReference type="SUPFAM" id="SSF55874">
    <property type="entry name" value="ATPase domain of HSP90 chaperone/DNA topoisomerase II/histidine kinase"/>
    <property type="match status" value="1"/>
</dbReference>
<protein>
    <recommendedName>
        <fullName evidence="8">Protein-serine/threonine kinase</fullName>
        <ecNumber evidence="8">2.7.11.-</ecNumber>
    </recommendedName>
</protein>
<dbReference type="InterPro" id="IPR005467">
    <property type="entry name" value="His_kinase_dom"/>
</dbReference>
<dbReference type="Gene3D" id="1.20.140.20">
    <property type="entry name" value="Alpha-ketoacid/pyruvate dehydrogenase kinase, N-terminal domain"/>
    <property type="match status" value="1"/>
</dbReference>
<dbReference type="PROSITE" id="PS50109">
    <property type="entry name" value="HIS_KIN"/>
    <property type="match status" value="1"/>
</dbReference>
<gene>
    <name evidence="10" type="ORF">HG535_0A07510</name>
</gene>
<dbReference type="AlphaFoldDB" id="A0A7H9AYG2"/>
<evidence type="ECO:0000256" key="8">
    <source>
        <dbReference type="RuleBase" id="RU366032"/>
    </source>
</evidence>
<dbReference type="GO" id="GO:0005759">
    <property type="term" value="C:mitochondrial matrix"/>
    <property type="evidence" value="ECO:0007669"/>
    <property type="project" value="UniProtKB-SubCell"/>
</dbReference>
<evidence type="ECO:0000256" key="4">
    <source>
        <dbReference type="ARBA" id="ARBA00022777"/>
    </source>
</evidence>
<keyword evidence="6 8" id="KW-0496">Mitochondrion</keyword>
<keyword evidence="2 8" id="KW-0808">Transferase</keyword>
<dbReference type="SMART" id="SM00387">
    <property type="entry name" value="HATPase_c"/>
    <property type="match status" value="1"/>
</dbReference>
<dbReference type="Pfam" id="PF02518">
    <property type="entry name" value="HATPase_c"/>
    <property type="match status" value="1"/>
</dbReference>
<dbReference type="KEGG" id="zmk:HG535_0A07510"/>
<evidence type="ECO:0000256" key="1">
    <source>
        <dbReference type="ARBA" id="ARBA00006155"/>
    </source>
</evidence>
<keyword evidence="3 8" id="KW-0547">Nucleotide-binding</keyword>
<dbReference type="InterPro" id="IPR039028">
    <property type="entry name" value="BCKD/PDK"/>
</dbReference>
<evidence type="ECO:0000256" key="3">
    <source>
        <dbReference type="ARBA" id="ARBA00022741"/>
    </source>
</evidence>
<comment type="catalytic activity">
    <reaction evidence="7">
        <text>L-seryl-[pyruvate dehydrogenase E1 alpha subunit] + ATP = O-phospho-L-seryl-[pyruvate dehydrogenase E1 alpha subunit] + ADP + H(+)</text>
        <dbReference type="Rhea" id="RHEA:23052"/>
        <dbReference type="Rhea" id="RHEA-COMP:13689"/>
        <dbReference type="Rhea" id="RHEA-COMP:13690"/>
        <dbReference type="ChEBI" id="CHEBI:15378"/>
        <dbReference type="ChEBI" id="CHEBI:29999"/>
        <dbReference type="ChEBI" id="CHEBI:30616"/>
        <dbReference type="ChEBI" id="CHEBI:83421"/>
        <dbReference type="ChEBI" id="CHEBI:456216"/>
        <dbReference type="EC" id="2.7.11.2"/>
    </reaction>
</comment>
<evidence type="ECO:0000313" key="10">
    <source>
        <dbReference type="EMBL" id="QLG70809.1"/>
    </source>
</evidence>
<accession>A0A7H9AYG2</accession>
<dbReference type="GO" id="GO:0010906">
    <property type="term" value="P:regulation of glucose metabolic process"/>
    <property type="evidence" value="ECO:0007669"/>
    <property type="project" value="TreeGrafter"/>
</dbReference>
<evidence type="ECO:0000256" key="2">
    <source>
        <dbReference type="ARBA" id="ARBA00022679"/>
    </source>
</evidence>
<organism evidence="10 11">
    <name type="scientific">Zygotorulaspora mrakii</name>
    <name type="common">Zygosaccharomyces mrakii</name>
    <dbReference type="NCBI Taxonomy" id="42260"/>
    <lineage>
        <taxon>Eukaryota</taxon>
        <taxon>Fungi</taxon>
        <taxon>Dikarya</taxon>
        <taxon>Ascomycota</taxon>
        <taxon>Saccharomycotina</taxon>
        <taxon>Saccharomycetes</taxon>
        <taxon>Saccharomycetales</taxon>
        <taxon>Saccharomycetaceae</taxon>
        <taxon>Zygotorulaspora</taxon>
    </lineage>
</organism>